<keyword evidence="1" id="KW-1133">Transmembrane helix</keyword>
<reference evidence="2" key="1">
    <citation type="submission" date="2019-10" db="EMBL/GenBank/DDBJ databases">
        <authorList>
            <consortium name="DOE Joint Genome Institute"/>
            <person name="Kuo A."/>
            <person name="Miyauchi S."/>
            <person name="Kiss E."/>
            <person name="Drula E."/>
            <person name="Kohler A."/>
            <person name="Sanchez-Garcia M."/>
            <person name="Andreopoulos B."/>
            <person name="Barry K.W."/>
            <person name="Bonito G."/>
            <person name="Buee M."/>
            <person name="Carver A."/>
            <person name="Chen C."/>
            <person name="Cichocki N."/>
            <person name="Clum A."/>
            <person name="Culley D."/>
            <person name="Crous P.W."/>
            <person name="Fauchery L."/>
            <person name="Girlanda M."/>
            <person name="Hayes R."/>
            <person name="Keri Z."/>
            <person name="LaButti K."/>
            <person name="Lipzen A."/>
            <person name="Lombard V."/>
            <person name="Magnuson J."/>
            <person name="Maillard F."/>
            <person name="Morin E."/>
            <person name="Murat C."/>
            <person name="Nolan M."/>
            <person name="Ohm R."/>
            <person name="Pangilinan J."/>
            <person name="Pereira M."/>
            <person name="Perotto S."/>
            <person name="Peter M."/>
            <person name="Riley R."/>
            <person name="Sitrit Y."/>
            <person name="Stielow B."/>
            <person name="Szollosi G."/>
            <person name="Zifcakova L."/>
            <person name="Stursova M."/>
            <person name="Spatafora J.W."/>
            <person name="Tedersoo L."/>
            <person name="Vaario L.-M."/>
            <person name="Yamada A."/>
            <person name="Yan M."/>
            <person name="Wang P."/>
            <person name="Xu J."/>
            <person name="Bruns T."/>
            <person name="Baldrian P."/>
            <person name="Vilgalys R."/>
            <person name="Henrissat B."/>
            <person name="Grigoriev I.V."/>
            <person name="Hibbett D."/>
            <person name="Nagy L.G."/>
            <person name="Martin F.M."/>
        </authorList>
    </citation>
    <scope>NUCLEOTIDE SEQUENCE</scope>
    <source>
        <strain evidence="2">Prilba</strain>
    </source>
</reference>
<keyword evidence="3" id="KW-1185">Reference proteome</keyword>
<evidence type="ECO:0000256" key="1">
    <source>
        <dbReference type="SAM" id="Phobius"/>
    </source>
</evidence>
<dbReference type="AlphaFoldDB" id="A0A9P5JZQ3"/>
<name>A0A9P5JZQ3_9AGAM</name>
<evidence type="ECO:0000313" key="3">
    <source>
        <dbReference type="Proteomes" id="UP000759537"/>
    </source>
</evidence>
<reference evidence="2" key="2">
    <citation type="journal article" date="2020" name="Nat. Commun.">
        <title>Large-scale genome sequencing of mycorrhizal fungi provides insights into the early evolution of symbiotic traits.</title>
        <authorList>
            <person name="Miyauchi S."/>
            <person name="Kiss E."/>
            <person name="Kuo A."/>
            <person name="Drula E."/>
            <person name="Kohler A."/>
            <person name="Sanchez-Garcia M."/>
            <person name="Morin E."/>
            <person name="Andreopoulos B."/>
            <person name="Barry K.W."/>
            <person name="Bonito G."/>
            <person name="Buee M."/>
            <person name="Carver A."/>
            <person name="Chen C."/>
            <person name="Cichocki N."/>
            <person name="Clum A."/>
            <person name="Culley D."/>
            <person name="Crous P.W."/>
            <person name="Fauchery L."/>
            <person name="Girlanda M."/>
            <person name="Hayes R.D."/>
            <person name="Keri Z."/>
            <person name="LaButti K."/>
            <person name="Lipzen A."/>
            <person name="Lombard V."/>
            <person name="Magnuson J."/>
            <person name="Maillard F."/>
            <person name="Murat C."/>
            <person name="Nolan M."/>
            <person name="Ohm R.A."/>
            <person name="Pangilinan J."/>
            <person name="Pereira M.F."/>
            <person name="Perotto S."/>
            <person name="Peter M."/>
            <person name="Pfister S."/>
            <person name="Riley R."/>
            <person name="Sitrit Y."/>
            <person name="Stielow J.B."/>
            <person name="Szollosi G."/>
            <person name="Zifcakova L."/>
            <person name="Stursova M."/>
            <person name="Spatafora J.W."/>
            <person name="Tedersoo L."/>
            <person name="Vaario L.M."/>
            <person name="Yamada A."/>
            <person name="Yan M."/>
            <person name="Wang P."/>
            <person name="Xu J."/>
            <person name="Bruns T."/>
            <person name="Baldrian P."/>
            <person name="Vilgalys R."/>
            <person name="Dunand C."/>
            <person name="Henrissat B."/>
            <person name="Grigoriev I.V."/>
            <person name="Hibbett D."/>
            <person name="Nagy L.G."/>
            <person name="Martin F.M."/>
        </authorList>
    </citation>
    <scope>NUCLEOTIDE SEQUENCE</scope>
    <source>
        <strain evidence="2">Prilba</strain>
    </source>
</reference>
<accession>A0A9P5JZQ3</accession>
<feature type="transmembrane region" description="Helical" evidence="1">
    <location>
        <begin position="12"/>
        <end position="34"/>
    </location>
</feature>
<protein>
    <submittedName>
        <fullName evidence="2">Uncharacterized protein</fullName>
    </submittedName>
</protein>
<gene>
    <name evidence="2" type="ORF">DFH94DRAFT_764247</name>
</gene>
<dbReference type="EMBL" id="WHVB01000018">
    <property type="protein sequence ID" value="KAF8473740.1"/>
    <property type="molecule type" value="Genomic_DNA"/>
</dbReference>
<organism evidence="2 3">
    <name type="scientific">Russula ochroleuca</name>
    <dbReference type="NCBI Taxonomy" id="152965"/>
    <lineage>
        <taxon>Eukaryota</taxon>
        <taxon>Fungi</taxon>
        <taxon>Dikarya</taxon>
        <taxon>Basidiomycota</taxon>
        <taxon>Agaricomycotina</taxon>
        <taxon>Agaricomycetes</taxon>
        <taxon>Russulales</taxon>
        <taxon>Russulaceae</taxon>
        <taxon>Russula</taxon>
    </lineage>
</organism>
<keyword evidence="1" id="KW-0812">Transmembrane</keyword>
<dbReference type="Proteomes" id="UP000759537">
    <property type="component" value="Unassembled WGS sequence"/>
</dbReference>
<comment type="caution">
    <text evidence="2">The sequence shown here is derived from an EMBL/GenBank/DDBJ whole genome shotgun (WGS) entry which is preliminary data.</text>
</comment>
<keyword evidence="1" id="KW-0472">Membrane</keyword>
<proteinExistence type="predicted"/>
<evidence type="ECO:0000313" key="2">
    <source>
        <dbReference type="EMBL" id="KAF8473740.1"/>
    </source>
</evidence>
<sequence length="78" mass="8335">MAPPPKYDVSPIPLHIGAMVILFGLTSVASRLHIKSRLKMSGWHSTCYRLPVGAGSVGAGRVKWQPPSHCDAGQGSRI</sequence>